<keyword evidence="4 7" id="KW-0808">Transferase</keyword>
<evidence type="ECO:0000256" key="6">
    <source>
        <dbReference type="ARBA" id="ARBA00023315"/>
    </source>
</evidence>
<dbReference type="Pfam" id="PF00198">
    <property type="entry name" value="2-oxoacid_dh"/>
    <property type="match status" value="1"/>
</dbReference>
<evidence type="ECO:0000256" key="8">
    <source>
        <dbReference type="SAM" id="MobiDB-lite"/>
    </source>
</evidence>
<dbReference type="CDD" id="cd06849">
    <property type="entry name" value="lipoyl_domain"/>
    <property type="match status" value="1"/>
</dbReference>
<dbReference type="EMBL" id="AAOE01000001">
    <property type="protein sequence ID" value="EAR11033.1"/>
    <property type="molecule type" value="Genomic_DNA"/>
</dbReference>
<keyword evidence="12" id="KW-1185">Reference proteome</keyword>
<proteinExistence type="inferred from homology"/>
<dbReference type="HOGENOM" id="CLU_016733_10_0_6"/>
<feature type="domain" description="Lipoyl-binding" evidence="9">
    <location>
        <begin position="12"/>
        <end position="87"/>
    </location>
</feature>
<dbReference type="SUPFAM" id="SSF47005">
    <property type="entry name" value="Peripheral subunit-binding domain of 2-oxo acid dehydrogenase complex"/>
    <property type="match status" value="1"/>
</dbReference>
<comment type="subunit">
    <text evidence="3">Forms a 24-polypeptide structural core with octahedral symmetry.</text>
</comment>
<comment type="similarity">
    <text evidence="2 7">Belongs to the 2-oxoacid dehydrogenase family.</text>
</comment>
<dbReference type="GO" id="GO:0005737">
    <property type="term" value="C:cytoplasm"/>
    <property type="evidence" value="ECO:0007669"/>
    <property type="project" value="TreeGrafter"/>
</dbReference>
<dbReference type="FunFam" id="3.30.559.10:FF:000007">
    <property type="entry name" value="Dihydrolipoamide acetyltransferase component of pyruvate dehydrogenase complex"/>
    <property type="match status" value="1"/>
</dbReference>
<evidence type="ECO:0000256" key="1">
    <source>
        <dbReference type="ARBA" id="ARBA00001938"/>
    </source>
</evidence>
<dbReference type="Pfam" id="PF00364">
    <property type="entry name" value="Biotin_lipoyl"/>
    <property type="match status" value="1"/>
</dbReference>
<dbReference type="InterPro" id="IPR023213">
    <property type="entry name" value="CAT-like_dom_sf"/>
</dbReference>
<evidence type="ECO:0000256" key="3">
    <source>
        <dbReference type="ARBA" id="ARBA00011484"/>
    </source>
</evidence>
<dbReference type="PANTHER" id="PTHR43178">
    <property type="entry name" value="DIHYDROLIPOAMIDE ACETYLTRANSFERASE COMPONENT OF PYRUVATE DEHYDROGENASE COMPLEX"/>
    <property type="match status" value="1"/>
</dbReference>
<evidence type="ECO:0000259" key="9">
    <source>
        <dbReference type="PROSITE" id="PS50968"/>
    </source>
</evidence>
<feature type="domain" description="Peripheral subunit-binding (PSBD)" evidence="10">
    <location>
        <begin position="132"/>
        <end position="169"/>
    </location>
</feature>
<gene>
    <name evidence="11" type="ORF">MED297_19137</name>
</gene>
<dbReference type="PROSITE" id="PS50968">
    <property type="entry name" value="BIOTINYL_LIPOYL"/>
    <property type="match status" value="1"/>
</dbReference>
<dbReference type="InterPro" id="IPR004167">
    <property type="entry name" value="PSBD"/>
</dbReference>
<dbReference type="GO" id="GO:0016407">
    <property type="term" value="F:acetyltransferase activity"/>
    <property type="evidence" value="ECO:0007669"/>
    <property type="project" value="TreeGrafter"/>
</dbReference>
<comment type="cofactor">
    <cofactor evidence="1 7">
        <name>(R)-lipoate</name>
        <dbReference type="ChEBI" id="CHEBI:83088"/>
    </cofactor>
</comment>
<evidence type="ECO:0000313" key="11">
    <source>
        <dbReference type="EMBL" id="EAR11033.1"/>
    </source>
</evidence>
<organism evidence="11 12">
    <name type="scientific">Reinekea blandensis MED297</name>
    <dbReference type="NCBI Taxonomy" id="314283"/>
    <lineage>
        <taxon>Bacteria</taxon>
        <taxon>Pseudomonadati</taxon>
        <taxon>Pseudomonadota</taxon>
        <taxon>Gammaproteobacteria</taxon>
        <taxon>Oceanospirillales</taxon>
        <taxon>Saccharospirillaceae</taxon>
        <taxon>Reinekea</taxon>
    </lineage>
</organism>
<dbReference type="InterPro" id="IPR011053">
    <property type="entry name" value="Single_hybrid_motif"/>
</dbReference>
<evidence type="ECO:0000259" key="10">
    <source>
        <dbReference type="PROSITE" id="PS51826"/>
    </source>
</evidence>
<dbReference type="InterPro" id="IPR001078">
    <property type="entry name" value="2-oxoacid_DH_actylTfrase"/>
</dbReference>
<comment type="caution">
    <text evidence="11">The sequence shown here is derived from an EMBL/GenBank/DDBJ whole genome shotgun (WGS) entry which is preliminary data.</text>
</comment>
<dbReference type="AlphaFoldDB" id="A4B8T2"/>
<dbReference type="Gene3D" id="2.40.50.100">
    <property type="match status" value="1"/>
</dbReference>
<evidence type="ECO:0000256" key="5">
    <source>
        <dbReference type="ARBA" id="ARBA00022823"/>
    </source>
</evidence>
<protein>
    <recommendedName>
        <fullName evidence="7">Dihydrolipoamide acetyltransferase component of pyruvate dehydrogenase complex</fullName>
        <ecNumber evidence="7">2.3.1.-</ecNumber>
    </recommendedName>
</protein>
<dbReference type="InterPro" id="IPR000089">
    <property type="entry name" value="Biotin_lipoyl"/>
</dbReference>
<dbReference type="Proteomes" id="UP000005953">
    <property type="component" value="Unassembled WGS sequence"/>
</dbReference>
<name>A4B8T2_9GAMM</name>
<dbReference type="EC" id="2.3.1.-" evidence="7"/>
<dbReference type="Pfam" id="PF02817">
    <property type="entry name" value="E3_binding"/>
    <property type="match status" value="1"/>
</dbReference>
<dbReference type="Gene3D" id="4.10.320.10">
    <property type="entry name" value="E3-binding domain"/>
    <property type="match status" value="1"/>
</dbReference>
<dbReference type="SUPFAM" id="SSF52777">
    <property type="entry name" value="CoA-dependent acyltransferases"/>
    <property type="match status" value="1"/>
</dbReference>
<dbReference type="SUPFAM" id="SSF51230">
    <property type="entry name" value="Single hybrid motif"/>
    <property type="match status" value="1"/>
</dbReference>
<evidence type="ECO:0000256" key="4">
    <source>
        <dbReference type="ARBA" id="ARBA00022679"/>
    </source>
</evidence>
<dbReference type="InterPro" id="IPR036625">
    <property type="entry name" value="E3-bd_dom_sf"/>
</dbReference>
<evidence type="ECO:0000313" key="12">
    <source>
        <dbReference type="Proteomes" id="UP000005953"/>
    </source>
</evidence>
<reference evidence="11 12" key="1">
    <citation type="submission" date="2006-02" db="EMBL/GenBank/DDBJ databases">
        <authorList>
            <person name="Pinhassi J."/>
            <person name="Pedros-Alio C."/>
            <person name="Ferriera S."/>
            <person name="Johnson J."/>
            <person name="Kravitz S."/>
            <person name="Halpern A."/>
            <person name="Remington K."/>
            <person name="Beeson K."/>
            <person name="Tran B."/>
            <person name="Rogers Y.-H."/>
            <person name="Friedman R."/>
            <person name="Venter J.C."/>
        </authorList>
    </citation>
    <scope>NUCLEOTIDE SEQUENCE [LARGE SCALE GENOMIC DNA]</scope>
    <source>
        <strain evidence="11 12">MED297</strain>
    </source>
</reference>
<evidence type="ECO:0000256" key="2">
    <source>
        <dbReference type="ARBA" id="ARBA00007317"/>
    </source>
</evidence>
<sequence>MNADVTENKTMKEDFILPDIGEGIVECELVEWLVSVGDQVEEDQPVADVQTDKALVQIPAKHAGRVEKFYVEEGEIAKVHAPLFQMEIAGEGPEESSPARDVPDSAPEAKPSKVEHVSQSVAPSDETHRKVLATPAVRRIARENDVNIAEVSGTGPSGRVLKEDMLNYLDGEPSAANTSAKTQPVSGQAIEEIPLKGIRAVMAEQMQKSVSTIPHFTYAEEIDITACNALRRELNDSLSPDDVRLTLMAFFIKSLSVALTQFPIVNSHMNETGDTILQHRDHNIGMAVDSPMGLLVPNIKAVNRRSLSEVAAEVRRLTEAGRAGRLSPDDMKGGTITISNIGAIGGTVTTPIINKPEVAIVGIGRIQSLPRGLPDGSIGLREVLNVSWSGDHRVLDGGTIARFNNEWKRLLEQPSQMLLSLV</sequence>
<dbReference type="PROSITE" id="PS51826">
    <property type="entry name" value="PSBD"/>
    <property type="match status" value="1"/>
</dbReference>
<dbReference type="STRING" id="314283.MED297_19137"/>
<evidence type="ECO:0000256" key="7">
    <source>
        <dbReference type="RuleBase" id="RU003423"/>
    </source>
</evidence>
<keyword evidence="5 7" id="KW-0450">Lipoyl</keyword>
<dbReference type="PANTHER" id="PTHR43178:SF5">
    <property type="entry name" value="LIPOAMIDE ACYLTRANSFERASE COMPONENT OF BRANCHED-CHAIN ALPHA-KETO ACID DEHYDROGENASE COMPLEX, MITOCHONDRIAL"/>
    <property type="match status" value="1"/>
</dbReference>
<keyword evidence="6 7" id="KW-0012">Acyltransferase</keyword>
<dbReference type="InterPro" id="IPR050743">
    <property type="entry name" value="2-oxoacid_DH_E2_comp"/>
</dbReference>
<dbReference type="Gene3D" id="3.30.559.10">
    <property type="entry name" value="Chloramphenicol acetyltransferase-like domain"/>
    <property type="match status" value="1"/>
</dbReference>
<feature type="region of interest" description="Disordered" evidence="8">
    <location>
        <begin position="91"/>
        <end position="133"/>
    </location>
</feature>
<dbReference type="FunFam" id="4.10.320.10:FF:000002">
    <property type="entry name" value="Dihydrolipoamide acetyltransferase component of pyruvate dehydrogenase complex"/>
    <property type="match status" value="1"/>
</dbReference>
<dbReference type="GO" id="GO:0031405">
    <property type="term" value="F:lipoic acid binding"/>
    <property type="evidence" value="ECO:0007669"/>
    <property type="project" value="TreeGrafter"/>
</dbReference>
<accession>A4B8T2</accession>